<dbReference type="InterPro" id="IPR013321">
    <property type="entry name" value="Arc_rbn_hlx_hlx"/>
</dbReference>
<dbReference type="Gene3D" id="1.10.1220.10">
    <property type="entry name" value="Met repressor-like"/>
    <property type="match status" value="1"/>
</dbReference>
<dbReference type="GO" id="GO:0006355">
    <property type="term" value="P:regulation of DNA-templated transcription"/>
    <property type="evidence" value="ECO:0007669"/>
    <property type="project" value="InterPro"/>
</dbReference>
<name>A0A238K2U4_9RHOB</name>
<proteinExistence type="predicted"/>
<evidence type="ECO:0008006" key="3">
    <source>
        <dbReference type="Google" id="ProtNLM"/>
    </source>
</evidence>
<dbReference type="SUPFAM" id="SSF47598">
    <property type="entry name" value="Ribbon-helix-helix"/>
    <property type="match status" value="1"/>
</dbReference>
<protein>
    <recommendedName>
        <fullName evidence="3">Arc-like DNA binding domain-containing protein</fullName>
    </recommendedName>
</protein>
<gene>
    <name evidence="1" type="ORF">OCA8868_01316</name>
</gene>
<sequence length="72" mass="7907">MKTTQFKLNLPADVKLWLEEEAVRNLRSQGSQVVSCLRAAMSRQATVHDGAEECARSVAAHPDASIGLDVWL</sequence>
<evidence type="ECO:0000313" key="1">
    <source>
        <dbReference type="EMBL" id="SMX37185.1"/>
    </source>
</evidence>
<dbReference type="InterPro" id="IPR010985">
    <property type="entry name" value="Ribbon_hlx_hlx"/>
</dbReference>
<accession>A0A238K2U4</accession>
<reference evidence="2" key="1">
    <citation type="submission" date="2017-05" db="EMBL/GenBank/DDBJ databases">
        <authorList>
            <person name="Rodrigo-Torres L."/>
            <person name="Arahal R. D."/>
            <person name="Lucena T."/>
        </authorList>
    </citation>
    <scope>NUCLEOTIDE SEQUENCE [LARGE SCALE GENOMIC DNA]</scope>
    <source>
        <strain evidence="2">CECT 8868</strain>
    </source>
</reference>
<dbReference type="Proteomes" id="UP000203464">
    <property type="component" value="Unassembled WGS sequence"/>
</dbReference>
<keyword evidence="2" id="KW-1185">Reference proteome</keyword>
<evidence type="ECO:0000313" key="2">
    <source>
        <dbReference type="Proteomes" id="UP000203464"/>
    </source>
</evidence>
<dbReference type="EMBL" id="FXYD01000002">
    <property type="protein sequence ID" value="SMX37185.1"/>
    <property type="molecule type" value="Genomic_DNA"/>
</dbReference>
<dbReference type="AlphaFoldDB" id="A0A238K2U4"/>
<dbReference type="RefSeq" id="WP_093995766.1">
    <property type="nucleotide sequence ID" value="NZ_FXYD01000002.1"/>
</dbReference>
<organism evidence="1 2">
    <name type="scientific">Octadecabacter ascidiaceicola</name>
    <dbReference type="NCBI Taxonomy" id="1655543"/>
    <lineage>
        <taxon>Bacteria</taxon>
        <taxon>Pseudomonadati</taxon>
        <taxon>Pseudomonadota</taxon>
        <taxon>Alphaproteobacteria</taxon>
        <taxon>Rhodobacterales</taxon>
        <taxon>Roseobacteraceae</taxon>
        <taxon>Octadecabacter</taxon>
    </lineage>
</organism>